<accession>A0A1F4VI31</accession>
<gene>
    <name evidence="1" type="ORF">A3H26_04180</name>
</gene>
<evidence type="ECO:0000313" key="1">
    <source>
        <dbReference type="EMBL" id="OGC56804.1"/>
    </source>
</evidence>
<sequence length="95" mass="11348">MTNDQIQKARLVIKNKPYLMWSTKNYDELSPESVFENVINYGDWSDFITIKEIFGIKQSSDLFNEIKSKRRSNLTPQTINYFTKYFNKYAQRGTF</sequence>
<name>A0A1F4VI31_UNCKA</name>
<proteinExistence type="predicted"/>
<dbReference type="Proteomes" id="UP000177763">
    <property type="component" value="Unassembled WGS sequence"/>
</dbReference>
<dbReference type="STRING" id="1802630.A3H26_04180"/>
<dbReference type="EMBL" id="MEVN01000029">
    <property type="protein sequence ID" value="OGC56804.1"/>
    <property type="molecule type" value="Genomic_DNA"/>
</dbReference>
<comment type="caution">
    <text evidence="1">The sequence shown here is derived from an EMBL/GenBank/DDBJ whole genome shotgun (WGS) entry which is preliminary data.</text>
</comment>
<organism evidence="1 2">
    <name type="scientific">candidate division WWE3 bacterium RIFCSPLOWO2_12_FULL_36_10</name>
    <dbReference type="NCBI Taxonomy" id="1802630"/>
    <lineage>
        <taxon>Bacteria</taxon>
        <taxon>Katanobacteria</taxon>
    </lineage>
</organism>
<dbReference type="AlphaFoldDB" id="A0A1F4VI31"/>
<reference evidence="1 2" key="1">
    <citation type="journal article" date="2016" name="Nat. Commun.">
        <title>Thousands of microbial genomes shed light on interconnected biogeochemical processes in an aquifer system.</title>
        <authorList>
            <person name="Anantharaman K."/>
            <person name="Brown C.T."/>
            <person name="Hug L.A."/>
            <person name="Sharon I."/>
            <person name="Castelle C.J."/>
            <person name="Probst A.J."/>
            <person name="Thomas B.C."/>
            <person name="Singh A."/>
            <person name="Wilkins M.J."/>
            <person name="Karaoz U."/>
            <person name="Brodie E.L."/>
            <person name="Williams K.H."/>
            <person name="Hubbard S.S."/>
            <person name="Banfield J.F."/>
        </authorList>
    </citation>
    <scope>NUCLEOTIDE SEQUENCE [LARGE SCALE GENOMIC DNA]</scope>
</reference>
<evidence type="ECO:0000313" key="2">
    <source>
        <dbReference type="Proteomes" id="UP000177763"/>
    </source>
</evidence>
<protein>
    <submittedName>
        <fullName evidence="1">Uncharacterized protein</fullName>
    </submittedName>
</protein>